<dbReference type="PANTHER" id="PTHR35747">
    <property type="entry name" value="BIFUNCTIONAL INHIBITOR/LIPID-TRANSFER PROTEIN/SEED STORAGE 2S ALBUMIN SUPERFAMILY PROTEIN"/>
    <property type="match status" value="1"/>
</dbReference>
<accession>A0AAN9N9V0</accession>
<proteinExistence type="predicted"/>
<feature type="signal peptide" evidence="2">
    <location>
        <begin position="1"/>
        <end position="21"/>
    </location>
</feature>
<protein>
    <recommendedName>
        <fullName evidence="3">Bifunctional inhibitor/plant lipid transfer protein/seed storage helical domain-containing protein</fullName>
    </recommendedName>
</protein>
<name>A0AAN9N9V0_PHACN</name>
<evidence type="ECO:0000256" key="1">
    <source>
        <dbReference type="SAM" id="MobiDB-lite"/>
    </source>
</evidence>
<dbReference type="EMBL" id="JAYMYR010000004">
    <property type="protein sequence ID" value="KAK7366577.1"/>
    <property type="molecule type" value="Genomic_DNA"/>
</dbReference>
<keyword evidence="2" id="KW-0732">Signal</keyword>
<dbReference type="AlphaFoldDB" id="A0AAN9N9V0"/>
<dbReference type="InterPro" id="IPR036312">
    <property type="entry name" value="Bifun_inhib/LTP/seed_sf"/>
</dbReference>
<evidence type="ECO:0000256" key="2">
    <source>
        <dbReference type="SAM" id="SignalP"/>
    </source>
</evidence>
<feature type="domain" description="Bifunctional inhibitor/plant lipid transfer protein/seed storage helical" evidence="3">
    <location>
        <begin position="17"/>
        <end position="91"/>
    </location>
</feature>
<dbReference type="SUPFAM" id="SSF47699">
    <property type="entry name" value="Bifunctional inhibitor/lipid-transfer protein/seed storage 2S albumin"/>
    <property type="match status" value="1"/>
</dbReference>
<dbReference type="Gene3D" id="1.10.110.10">
    <property type="entry name" value="Plant lipid-transfer and hydrophobic proteins"/>
    <property type="match status" value="1"/>
</dbReference>
<organism evidence="4 5">
    <name type="scientific">Phaseolus coccineus</name>
    <name type="common">Scarlet runner bean</name>
    <name type="synonym">Phaseolus multiflorus</name>
    <dbReference type="NCBI Taxonomy" id="3886"/>
    <lineage>
        <taxon>Eukaryota</taxon>
        <taxon>Viridiplantae</taxon>
        <taxon>Streptophyta</taxon>
        <taxon>Embryophyta</taxon>
        <taxon>Tracheophyta</taxon>
        <taxon>Spermatophyta</taxon>
        <taxon>Magnoliopsida</taxon>
        <taxon>eudicotyledons</taxon>
        <taxon>Gunneridae</taxon>
        <taxon>Pentapetalae</taxon>
        <taxon>rosids</taxon>
        <taxon>fabids</taxon>
        <taxon>Fabales</taxon>
        <taxon>Fabaceae</taxon>
        <taxon>Papilionoideae</taxon>
        <taxon>50 kb inversion clade</taxon>
        <taxon>NPAAA clade</taxon>
        <taxon>indigoferoid/millettioid clade</taxon>
        <taxon>Phaseoleae</taxon>
        <taxon>Phaseolus</taxon>
    </lineage>
</organism>
<feature type="region of interest" description="Disordered" evidence="1">
    <location>
        <begin position="113"/>
        <end position="159"/>
    </location>
</feature>
<dbReference type="Proteomes" id="UP001374584">
    <property type="component" value="Unassembled WGS sequence"/>
</dbReference>
<comment type="caution">
    <text evidence="4">The sequence shown here is derived from an EMBL/GenBank/DDBJ whole genome shotgun (WGS) entry which is preliminary data.</text>
</comment>
<gene>
    <name evidence="4" type="ORF">VNO80_08570</name>
</gene>
<dbReference type="InterPro" id="IPR053353">
    <property type="entry name" value="Plant_LTP_GPI-anchored"/>
</dbReference>
<dbReference type="InterPro" id="IPR016140">
    <property type="entry name" value="Bifunc_inhib/LTP/seed_store"/>
</dbReference>
<feature type="compositionally biased region" description="Polar residues" evidence="1">
    <location>
        <begin position="113"/>
        <end position="122"/>
    </location>
</feature>
<feature type="compositionally biased region" description="Gly residues" evidence="1">
    <location>
        <begin position="124"/>
        <end position="138"/>
    </location>
</feature>
<evidence type="ECO:0000259" key="3">
    <source>
        <dbReference type="Pfam" id="PF14368"/>
    </source>
</evidence>
<sequence>MRVMNAAALVLLVVVSGAAEGCREELISFSACLAYVSYPPNNLTESASEKCCKAFSSAVESVCLCYVIRDPLILGFPLNTTRLLSLSALCPSPFSTSFPFLCSADSSALPPLTTASTQTPGTSARGGGRGKSGSGDKGGSSERRPPILDGGAGTVSHGHSSSSTLTPLVTFSIFLAIFPVFSSSWDK</sequence>
<feature type="chain" id="PRO_5042975748" description="Bifunctional inhibitor/plant lipid transfer protein/seed storage helical domain-containing protein" evidence="2">
    <location>
        <begin position="22"/>
        <end position="187"/>
    </location>
</feature>
<evidence type="ECO:0000313" key="4">
    <source>
        <dbReference type="EMBL" id="KAK7366577.1"/>
    </source>
</evidence>
<keyword evidence="5" id="KW-1185">Reference proteome</keyword>
<dbReference type="CDD" id="cd00010">
    <property type="entry name" value="AAI_LTSS"/>
    <property type="match status" value="1"/>
</dbReference>
<reference evidence="4 5" key="1">
    <citation type="submission" date="2024-01" db="EMBL/GenBank/DDBJ databases">
        <title>The genomes of 5 underutilized Papilionoideae crops provide insights into root nodulation and disease resistanc.</title>
        <authorList>
            <person name="Jiang F."/>
        </authorList>
    </citation>
    <scope>NUCLEOTIDE SEQUENCE [LARGE SCALE GENOMIC DNA]</scope>
    <source>
        <strain evidence="4">JINMINGXINNONG_FW02</strain>
        <tissue evidence="4">Leaves</tissue>
    </source>
</reference>
<dbReference type="PANTHER" id="PTHR35747:SF2">
    <property type="entry name" value="NON-SPECIFIC LIPID TRANSFER PROTEIN GPI-ANCHORED 25"/>
    <property type="match status" value="1"/>
</dbReference>
<dbReference type="Pfam" id="PF14368">
    <property type="entry name" value="LTP_2"/>
    <property type="match status" value="1"/>
</dbReference>
<evidence type="ECO:0000313" key="5">
    <source>
        <dbReference type="Proteomes" id="UP001374584"/>
    </source>
</evidence>